<reference evidence="3" key="1">
    <citation type="submission" date="2023-06" db="EMBL/GenBank/DDBJ databases">
        <title>Genome-scale phylogeny and comparative genomics of the fungal order Sordariales.</title>
        <authorList>
            <consortium name="Lawrence Berkeley National Laboratory"/>
            <person name="Hensen N."/>
            <person name="Bonometti L."/>
            <person name="Westerberg I."/>
            <person name="Brannstrom I.O."/>
            <person name="Guillou S."/>
            <person name="Cros-Aarteil S."/>
            <person name="Calhoun S."/>
            <person name="Haridas S."/>
            <person name="Kuo A."/>
            <person name="Mondo S."/>
            <person name="Pangilinan J."/>
            <person name="Riley R."/>
            <person name="LaButti K."/>
            <person name="Andreopoulos B."/>
            <person name="Lipzen A."/>
            <person name="Chen C."/>
            <person name="Yanf M."/>
            <person name="Daum C."/>
            <person name="Ng V."/>
            <person name="Clum A."/>
            <person name="Steindorff A."/>
            <person name="Ohm R."/>
            <person name="Martin F."/>
            <person name="Silar P."/>
            <person name="Natvig D."/>
            <person name="Lalanne C."/>
            <person name="Gautier V."/>
            <person name="Ament-velasquez S.L."/>
            <person name="Kruys A."/>
            <person name="Hutchinson M.I."/>
            <person name="Powell A.J."/>
            <person name="Barry K."/>
            <person name="Miller A.N."/>
            <person name="Grigoriev I.V."/>
            <person name="Debuchy R."/>
            <person name="Gladieux P."/>
            <person name="Thoren M.H."/>
            <person name="Johannesson H."/>
        </authorList>
    </citation>
    <scope>NUCLEOTIDE SEQUENCE</scope>
    <source>
        <strain evidence="3">SMH3391-2</strain>
    </source>
</reference>
<feature type="region of interest" description="Disordered" evidence="1">
    <location>
        <begin position="280"/>
        <end position="304"/>
    </location>
</feature>
<sequence length="304" mass="35124">MKISATLFFISLYDSVLGGGINWDVYEYGVVDSFRWSRPFPDDGTDPGGFHVNCRAETTFHARMHKLKDLAFKAPSGLRPWHDVIEDFMGHRDYPGTFDGVDHKGNEREIIVMEYTDVPTPVRDWIEEQQNDPSETNDKKWLFAVLRKPKDEEDKITETVKPRPTASPDGQPASVDSGSIIPDKDKIVVFAAGALYEILPLWVARGSRCERELNNLAKYRPSAVDHSVLAWIMDHTKPNREFGKRDMTFKVEAMAVTETEDGRKARLMWEKMHRAIKRNDRRIKKEERERAKKDMEEGRIKDEL</sequence>
<organism evidence="3 4">
    <name type="scientific">Bombardia bombarda</name>
    <dbReference type="NCBI Taxonomy" id="252184"/>
    <lineage>
        <taxon>Eukaryota</taxon>
        <taxon>Fungi</taxon>
        <taxon>Dikarya</taxon>
        <taxon>Ascomycota</taxon>
        <taxon>Pezizomycotina</taxon>
        <taxon>Sordariomycetes</taxon>
        <taxon>Sordariomycetidae</taxon>
        <taxon>Sordariales</taxon>
        <taxon>Lasiosphaeriaceae</taxon>
        <taxon>Bombardia</taxon>
    </lineage>
</organism>
<feature type="chain" id="PRO_5041452414" evidence="2">
    <location>
        <begin position="19"/>
        <end position="304"/>
    </location>
</feature>
<dbReference type="Proteomes" id="UP001174934">
    <property type="component" value="Unassembled WGS sequence"/>
</dbReference>
<evidence type="ECO:0000256" key="1">
    <source>
        <dbReference type="SAM" id="MobiDB-lite"/>
    </source>
</evidence>
<dbReference type="EMBL" id="JAULSR010000012">
    <property type="protein sequence ID" value="KAK0609703.1"/>
    <property type="molecule type" value="Genomic_DNA"/>
</dbReference>
<evidence type="ECO:0000256" key="2">
    <source>
        <dbReference type="SAM" id="SignalP"/>
    </source>
</evidence>
<evidence type="ECO:0000313" key="3">
    <source>
        <dbReference type="EMBL" id="KAK0609703.1"/>
    </source>
</evidence>
<feature type="signal peptide" evidence="2">
    <location>
        <begin position="1"/>
        <end position="18"/>
    </location>
</feature>
<protein>
    <submittedName>
        <fullName evidence="3">Uncharacterized protein</fullName>
    </submittedName>
</protein>
<evidence type="ECO:0000313" key="4">
    <source>
        <dbReference type="Proteomes" id="UP001174934"/>
    </source>
</evidence>
<dbReference type="AlphaFoldDB" id="A0AA39WA85"/>
<proteinExistence type="predicted"/>
<gene>
    <name evidence="3" type="ORF">B0T17DRAFT_621501</name>
</gene>
<accession>A0AA39WA85</accession>
<name>A0AA39WA85_9PEZI</name>
<comment type="caution">
    <text evidence="3">The sequence shown here is derived from an EMBL/GenBank/DDBJ whole genome shotgun (WGS) entry which is preliminary data.</text>
</comment>
<keyword evidence="2" id="KW-0732">Signal</keyword>
<feature type="compositionally biased region" description="Basic and acidic residues" evidence="1">
    <location>
        <begin position="283"/>
        <end position="304"/>
    </location>
</feature>
<feature type="region of interest" description="Disordered" evidence="1">
    <location>
        <begin position="153"/>
        <end position="178"/>
    </location>
</feature>
<keyword evidence="4" id="KW-1185">Reference proteome</keyword>